<dbReference type="PROSITE" id="PS50235">
    <property type="entry name" value="USP_3"/>
    <property type="match status" value="1"/>
</dbReference>
<dbReference type="SUPFAM" id="SSF54001">
    <property type="entry name" value="Cysteine proteinases"/>
    <property type="match status" value="1"/>
</dbReference>
<gene>
    <name evidence="2" type="primary">NOF_4</name>
    <name evidence="2" type="ORF">g.8623</name>
</gene>
<sequence length="937" mass="106367">MALQIMKNNTTSIHDIGIDKFFVHFWSNLQLQIYKKYYNESNVPTISFDATGGCCKRLKRYNNSVSGNIFLYEGVMELNNRTFTALSMLSEQHDNISISVWLKRWLRCNVKPPKVVISDQSLALMSGLTQAFTQFTSLESYLNVCYKLTVKKKEVEIPTCFLRNDVNHFIKLVTQWGPVKNSKYPSTKQIITRAIGLLVVCTSIEEAEPILESLFVIILSKFDGNMENLDTFTPCCTAKRYLQSMISTSVLEIVDIDENSQVLNSAADYINIDEEYTSDYTNTFQDWAQQIANRSRAKVESIIGMCDNAQYIPELEPIIVRTFKLFPCWSGIMRQTFGFGEKIASSSRIECNFNHIKHRVFKNDHLPVRVDTFLEQLTSYYRGDHLLIQGELNSNLCMENGDDKNSYNNDDSINDYYENAELNQEDYIDINNDNNMSDDIHSDNEKNMNDVYNNYNDEDDILLVDHQGLLLNDNTDGTSLKRNYEMLGNTKHYTTRRSSTNEITKISSGTNILHNEPQASSHQSNITLNTPCLMCRNGDLPTGVHKCFECGKPVHLFGCSVGIPNTEEGFGEYKICLECNKKKSILAESNATEMWCRKGKRKNSQTIRTSRSYLVQQPGFELLDLNKKGNIISVVLLKNGNGLHTKPILFPGLGKFVITNTCSVDSILSLLATSAADSPTFREYLVGTSTLNMTSNIALQMIKEKKKKEIYLNRLKLILHHFENRVKPIAADLKTIDVIGTASSIVDKMMNELPSLIRESRCENGQCLIPLVETTSSKLSLNVYENEFQIQREIEDHLKTSKENCSYCGNERNVSTKITTHLFIEITSLPKDLEASTSITIDTIPLDLVKQNYAKAICWSLLDLTTNIVCNSNVYKLRGAVIFHGGERCGLRAATGHYTTCALRSNEKWESYDDTKLNVTSSSTTRKKDIELLFYSL</sequence>
<dbReference type="InterPro" id="IPR028889">
    <property type="entry name" value="USP"/>
</dbReference>
<organism evidence="2">
    <name type="scientific">Schizaphis graminum</name>
    <name type="common">Green bug aphid</name>
    <dbReference type="NCBI Taxonomy" id="13262"/>
    <lineage>
        <taxon>Eukaryota</taxon>
        <taxon>Metazoa</taxon>
        <taxon>Ecdysozoa</taxon>
        <taxon>Arthropoda</taxon>
        <taxon>Hexapoda</taxon>
        <taxon>Insecta</taxon>
        <taxon>Pterygota</taxon>
        <taxon>Neoptera</taxon>
        <taxon>Paraneoptera</taxon>
        <taxon>Hemiptera</taxon>
        <taxon>Sternorrhyncha</taxon>
        <taxon>Aphidomorpha</taxon>
        <taxon>Aphidoidea</taxon>
        <taxon>Aphididae</taxon>
        <taxon>Aphidini</taxon>
        <taxon>Schizaphis</taxon>
    </lineage>
</organism>
<dbReference type="InterPro" id="IPR038765">
    <property type="entry name" value="Papain-like_cys_pep_sf"/>
</dbReference>
<feature type="domain" description="USP" evidence="1">
    <location>
        <begin position="651"/>
        <end position="937"/>
    </location>
</feature>
<protein>
    <submittedName>
        <fullName evidence="2">NOF-FB transposable element protein</fullName>
    </submittedName>
</protein>
<dbReference type="Gene3D" id="3.90.70.10">
    <property type="entry name" value="Cysteine proteinases"/>
    <property type="match status" value="1"/>
</dbReference>
<evidence type="ECO:0000259" key="1">
    <source>
        <dbReference type="PROSITE" id="PS50235"/>
    </source>
</evidence>
<proteinExistence type="predicted"/>
<evidence type="ECO:0000313" key="2">
    <source>
        <dbReference type="EMBL" id="MBY21979.1"/>
    </source>
</evidence>
<accession>A0A2S2NXL9</accession>
<name>A0A2S2NXL9_SCHGA</name>
<reference evidence="2" key="1">
    <citation type="submission" date="2018-04" db="EMBL/GenBank/DDBJ databases">
        <title>Transcriptome of Schizaphis graminum biotype I.</title>
        <authorList>
            <person name="Scully E.D."/>
            <person name="Geib S.M."/>
            <person name="Palmer N.A."/>
            <person name="Koch K."/>
            <person name="Bradshaw J."/>
            <person name="Heng-Moss T."/>
            <person name="Sarath G."/>
        </authorList>
    </citation>
    <scope>NUCLEOTIDE SEQUENCE</scope>
</reference>
<dbReference type="AlphaFoldDB" id="A0A2S2NXL9"/>
<dbReference type="EMBL" id="GGMR01009360">
    <property type="protein sequence ID" value="MBY21979.1"/>
    <property type="molecule type" value="Transcribed_RNA"/>
</dbReference>